<dbReference type="SUPFAM" id="SSF48065">
    <property type="entry name" value="DBL homology domain (DH-domain)"/>
    <property type="match status" value="1"/>
</dbReference>
<evidence type="ECO:0008006" key="3">
    <source>
        <dbReference type="Google" id="ProtNLM"/>
    </source>
</evidence>
<dbReference type="EMBL" id="KZ990041">
    <property type="protein sequence ID" value="RKP24776.1"/>
    <property type="molecule type" value="Genomic_DNA"/>
</dbReference>
<dbReference type="Proteomes" id="UP000278143">
    <property type="component" value="Unassembled WGS sequence"/>
</dbReference>
<keyword evidence="2" id="KW-1185">Reference proteome</keyword>
<gene>
    <name evidence="1" type="ORF">SYNPS1DRAFT_23167</name>
</gene>
<organism evidence="1 2">
    <name type="scientific">Syncephalis pseudoplumigaleata</name>
    <dbReference type="NCBI Taxonomy" id="1712513"/>
    <lineage>
        <taxon>Eukaryota</taxon>
        <taxon>Fungi</taxon>
        <taxon>Fungi incertae sedis</taxon>
        <taxon>Zoopagomycota</taxon>
        <taxon>Zoopagomycotina</taxon>
        <taxon>Zoopagomycetes</taxon>
        <taxon>Zoopagales</taxon>
        <taxon>Piptocephalidaceae</taxon>
        <taxon>Syncephalis</taxon>
    </lineage>
</organism>
<dbReference type="AlphaFoldDB" id="A0A4P9YXH1"/>
<dbReference type="OrthoDB" id="10267506at2759"/>
<proteinExistence type="predicted"/>
<evidence type="ECO:0000313" key="1">
    <source>
        <dbReference type="EMBL" id="RKP24776.1"/>
    </source>
</evidence>
<dbReference type="InterPro" id="IPR035899">
    <property type="entry name" value="DBL_dom_sf"/>
</dbReference>
<protein>
    <recommendedName>
        <fullName evidence="3">DH domain-containing protein</fullName>
    </recommendedName>
</protein>
<sequence>MKLNYSRHAATLRPISLSYKCKSAERAILGHTLVDSSIQSQRPILQQSQKHPSHSQLKKKVTELFQKESAPAFAAPHPMLARSQTADQARTEHGCAGAPRERPLARLTSTPNLRVKSHADSLACRPAGVLDMSASHLFSLEPDEEHDHRFLILLRRFISDEQLYVRALYTMEKCFAHPLQKRYEQKRRKQTQKWRLLLGLQSHNAATGRASHGPLASFADNARSKMEKASRKITLRAKDTATTCAAPTSLDPIDVLERMFFYLPILADIHSDFLAQLKRMLTTQPSIMQLLYVINIMASMTSRFSVYKDIINQAYVKAIADFESLVQTDKGFRRAVEACTEATDHLKLRALLQRTRNRVDYYVEMLETLRAKYILPEATYTLAKADQCIDSLMQIAQQTRKWQVGRAAKLAEDTEKIALAASALQGSSSFLVRSEDRTLISGSVALCKTSNPAMKRPMNARLLADHLLLQDPTHSNDYAESVSALPDRMLPAHV</sequence>
<reference evidence="2" key="1">
    <citation type="journal article" date="2018" name="Nat. Microbiol.">
        <title>Leveraging single-cell genomics to expand the fungal tree of life.</title>
        <authorList>
            <person name="Ahrendt S.R."/>
            <person name="Quandt C.A."/>
            <person name="Ciobanu D."/>
            <person name="Clum A."/>
            <person name="Salamov A."/>
            <person name="Andreopoulos B."/>
            <person name="Cheng J.F."/>
            <person name="Woyke T."/>
            <person name="Pelin A."/>
            <person name="Henrissat B."/>
            <person name="Reynolds N.K."/>
            <person name="Benny G.L."/>
            <person name="Smith M.E."/>
            <person name="James T.Y."/>
            <person name="Grigoriev I.V."/>
        </authorList>
    </citation>
    <scope>NUCLEOTIDE SEQUENCE [LARGE SCALE GENOMIC DNA]</scope>
    <source>
        <strain evidence="2">Benny S71-1</strain>
    </source>
</reference>
<accession>A0A4P9YXH1</accession>
<evidence type="ECO:0000313" key="2">
    <source>
        <dbReference type="Proteomes" id="UP000278143"/>
    </source>
</evidence>
<dbReference type="Gene3D" id="1.20.900.10">
    <property type="entry name" value="Dbl homology (DH) domain"/>
    <property type="match status" value="1"/>
</dbReference>
<name>A0A4P9YXH1_9FUNG</name>